<feature type="compositionally biased region" description="Polar residues" evidence="1">
    <location>
        <begin position="69"/>
        <end position="79"/>
    </location>
</feature>
<dbReference type="Pfam" id="PF22943">
    <property type="entry name" value="HTH_68"/>
    <property type="match status" value="1"/>
</dbReference>
<organism evidence="3 4">
    <name type="scientific">Cercophora scortea</name>
    <dbReference type="NCBI Taxonomy" id="314031"/>
    <lineage>
        <taxon>Eukaryota</taxon>
        <taxon>Fungi</taxon>
        <taxon>Dikarya</taxon>
        <taxon>Ascomycota</taxon>
        <taxon>Pezizomycotina</taxon>
        <taxon>Sordariomycetes</taxon>
        <taxon>Sordariomycetidae</taxon>
        <taxon>Sordariales</taxon>
        <taxon>Lasiosphaeriaceae</taxon>
        <taxon>Cercophora</taxon>
    </lineage>
</organism>
<evidence type="ECO:0000313" key="3">
    <source>
        <dbReference type="EMBL" id="KAK3336699.1"/>
    </source>
</evidence>
<feature type="region of interest" description="Disordered" evidence="1">
    <location>
        <begin position="1"/>
        <end position="130"/>
    </location>
</feature>
<evidence type="ECO:0000259" key="2">
    <source>
        <dbReference type="Pfam" id="PF22943"/>
    </source>
</evidence>
<evidence type="ECO:0000313" key="4">
    <source>
        <dbReference type="Proteomes" id="UP001286456"/>
    </source>
</evidence>
<evidence type="ECO:0000256" key="1">
    <source>
        <dbReference type="SAM" id="MobiDB-lite"/>
    </source>
</evidence>
<feature type="domain" description="Helix-turn-helix" evidence="2">
    <location>
        <begin position="163"/>
        <end position="207"/>
    </location>
</feature>
<gene>
    <name evidence="3" type="ORF">B0T19DRAFT_437431</name>
</gene>
<proteinExistence type="predicted"/>
<reference evidence="3" key="1">
    <citation type="journal article" date="2023" name="Mol. Phylogenet. Evol.">
        <title>Genome-scale phylogeny and comparative genomics of the fungal order Sordariales.</title>
        <authorList>
            <person name="Hensen N."/>
            <person name="Bonometti L."/>
            <person name="Westerberg I."/>
            <person name="Brannstrom I.O."/>
            <person name="Guillou S."/>
            <person name="Cros-Aarteil S."/>
            <person name="Calhoun S."/>
            <person name="Haridas S."/>
            <person name="Kuo A."/>
            <person name="Mondo S."/>
            <person name="Pangilinan J."/>
            <person name="Riley R."/>
            <person name="LaButti K."/>
            <person name="Andreopoulos B."/>
            <person name="Lipzen A."/>
            <person name="Chen C."/>
            <person name="Yan M."/>
            <person name="Daum C."/>
            <person name="Ng V."/>
            <person name="Clum A."/>
            <person name="Steindorff A."/>
            <person name="Ohm R.A."/>
            <person name="Martin F."/>
            <person name="Silar P."/>
            <person name="Natvig D.O."/>
            <person name="Lalanne C."/>
            <person name="Gautier V."/>
            <person name="Ament-Velasquez S.L."/>
            <person name="Kruys A."/>
            <person name="Hutchinson M.I."/>
            <person name="Powell A.J."/>
            <person name="Barry K."/>
            <person name="Miller A.N."/>
            <person name="Grigoriev I.V."/>
            <person name="Debuchy R."/>
            <person name="Gladieux P."/>
            <person name="Hiltunen Thoren M."/>
            <person name="Johannesson H."/>
        </authorList>
    </citation>
    <scope>NUCLEOTIDE SEQUENCE</scope>
    <source>
        <strain evidence="3">SMH4131-1</strain>
    </source>
</reference>
<feature type="compositionally biased region" description="Low complexity" evidence="1">
    <location>
        <begin position="94"/>
        <end position="111"/>
    </location>
</feature>
<dbReference type="Proteomes" id="UP001286456">
    <property type="component" value="Unassembled WGS sequence"/>
</dbReference>
<reference evidence="3" key="2">
    <citation type="submission" date="2023-06" db="EMBL/GenBank/DDBJ databases">
        <authorList>
            <consortium name="Lawrence Berkeley National Laboratory"/>
            <person name="Haridas S."/>
            <person name="Hensen N."/>
            <person name="Bonometti L."/>
            <person name="Westerberg I."/>
            <person name="Brannstrom I.O."/>
            <person name="Guillou S."/>
            <person name="Cros-Aarteil S."/>
            <person name="Calhoun S."/>
            <person name="Kuo A."/>
            <person name="Mondo S."/>
            <person name="Pangilinan J."/>
            <person name="Riley R."/>
            <person name="Labutti K."/>
            <person name="Andreopoulos B."/>
            <person name="Lipzen A."/>
            <person name="Chen C."/>
            <person name="Yanf M."/>
            <person name="Daum C."/>
            <person name="Ng V."/>
            <person name="Clum A."/>
            <person name="Steindorff A."/>
            <person name="Ohm R."/>
            <person name="Martin F."/>
            <person name="Silar P."/>
            <person name="Natvig D."/>
            <person name="Lalanne C."/>
            <person name="Gautier V."/>
            <person name="Ament-Velasquez S.L."/>
            <person name="Kruys A."/>
            <person name="Hutchinson M.I."/>
            <person name="Powell A.J."/>
            <person name="Barry K."/>
            <person name="Miller A.N."/>
            <person name="Grigoriev I.V."/>
            <person name="Debuchy R."/>
            <person name="Gladieux P."/>
            <person name="Thoren M.H."/>
            <person name="Johannesson H."/>
        </authorList>
    </citation>
    <scope>NUCLEOTIDE SEQUENCE</scope>
    <source>
        <strain evidence="3">SMH4131-1</strain>
    </source>
</reference>
<dbReference type="InterPro" id="IPR054448">
    <property type="entry name" value="HTH_put_ascomycetes"/>
</dbReference>
<sequence length="209" mass="22318">MGSSGSRVAQSATRKFPNRPPGTVPPTSTSQPIRSTRPSQPPPPRPEQRAAAPRPSFTKNDAIRRDSSNPDQPESSTVSPDFASRLKQMGIAQPNPTFSPSSTASAAPPDLDAAHYQGHAPPQFPPASSNVTLGVLEARRQLELRAEDEFNNMGKSSDQGKEFLDIATIRNILVLRQRGESASTIETRLRLKPGVVARLGPLGVVAPAS</sequence>
<keyword evidence="4" id="KW-1185">Reference proteome</keyword>
<protein>
    <recommendedName>
        <fullName evidence="2">Helix-turn-helix domain-containing protein</fullName>
    </recommendedName>
</protein>
<dbReference type="AlphaFoldDB" id="A0AAE0J4F3"/>
<accession>A0AAE0J4F3</accession>
<comment type="caution">
    <text evidence="3">The sequence shown here is derived from an EMBL/GenBank/DDBJ whole genome shotgun (WGS) entry which is preliminary data.</text>
</comment>
<dbReference type="EMBL" id="JAUEPO010000001">
    <property type="protein sequence ID" value="KAK3336699.1"/>
    <property type="molecule type" value="Genomic_DNA"/>
</dbReference>
<name>A0AAE0J4F3_9PEZI</name>
<feature type="compositionally biased region" description="Polar residues" evidence="1">
    <location>
        <begin position="1"/>
        <end position="13"/>
    </location>
</feature>